<organism evidence="1 2">
    <name type="scientific">Geoalkalibacter ferrihydriticus</name>
    <dbReference type="NCBI Taxonomy" id="392333"/>
    <lineage>
        <taxon>Bacteria</taxon>
        <taxon>Pseudomonadati</taxon>
        <taxon>Thermodesulfobacteriota</taxon>
        <taxon>Desulfuromonadia</taxon>
        <taxon>Desulfuromonadales</taxon>
        <taxon>Geoalkalibacteraceae</taxon>
        <taxon>Geoalkalibacter</taxon>
    </lineage>
</organism>
<sequence>MALLNPAYKLTLGNRIVDTTDEPRASILTELRVELDMDVPADRFLLVMGQVGSWRPQQEDETRIELGYADDGDLAQVMTGSVTAVQADLQTRRVIGHGGAVHLLRSFADTTYQAKKAGEIVRNLANQAGVDVARAEDGSHFPAYVVDGRRSFWHHLRDLAELCGMDLYVDAAGELVFERFVGGRTVHVFDYGRDILALESYFTAPRAARVEAWGESPTGAEGEEAWSWLTKDFSGSRGQAGTGEPTLLLERSALRTAQAAQSFVDALHIHMQRRRLSGRLQVLGNPAVKLGDALRVQQSPEDELNGTFQVRSVTHRITKSEGFVTTIGFRGI</sequence>
<name>A0A1G9JEH4_9BACT</name>
<accession>A0A1G9JEH4</accession>
<dbReference type="Proteomes" id="UP000182146">
    <property type="component" value="Unassembled WGS sequence"/>
</dbReference>
<dbReference type="OrthoDB" id="7056699at2"/>
<evidence type="ECO:0000313" key="2">
    <source>
        <dbReference type="Proteomes" id="UP000182146"/>
    </source>
</evidence>
<proteinExistence type="predicted"/>
<dbReference type="EMBL" id="FNGU01000001">
    <property type="protein sequence ID" value="SDL36017.1"/>
    <property type="molecule type" value="Genomic_DNA"/>
</dbReference>
<dbReference type="RefSeq" id="WP_052446218.1">
    <property type="nucleotide sequence ID" value="NZ_FNGU01000001.1"/>
</dbReference>
<reference evidence="1 2" key="1">
    <citation type="submission" date="2016-10" db="EMBL/GenBank/DDBJ databases">
        <authorList>
            <person name="de Groot N.N."/>
        </authorList>
    </citation>
    <scope>NUCLEOTIDE SEQUENCE [LARGE SCALE GENOMIC DNA]</scope>
    <source>
        <strain evidence="1 2">DSM 17813</strain>
    </source>
</reference>
<dbReference type="AlphaFoldDB" id="A0A1G9JEH4"/>
<evidence type="ECO:0000313" key="1">
    <source>
        <dbReference type="EMBL" id="SDL36017.1"/>
    </source>
</evidence>
<dbReference type="SUPFAM" id="SSF69279">
    <property type="entry name" value="Phage tail proteins"/>
    <property type="match status" value="1"/>
</dbReference>
<protein>
    <submittedName>
        <fullName evidence="1">Phage protein D</fullName>
    </submittedName>
</protein>
<dbReference type="STRING" id="392333.SAMN05660860_00429"/>
<gene>
    <name evidence="1" type="ORF">SAMN05660860_00429</name>
</gene>